<dbReference type="Proteomes" id="UP000299102">
    <property type="component" value="Unassembled WGS sequence"/>
</dbReference>
<evidence type="ECO:0000313" key="3">
    <source>
        <dbReference type="EMBL" id="GBP63903.1"/>
    </source>
</evidence>
<dbReference type="EMBL" id="BGZK01000882">
    <property type="protein sequence ID" value="GBP63903.1"/>
    <property type="molecule type" value="Genomic_DNA"/>
</dbReference>
<accession>A0A4C1XL83</accession>
<evidence type="ECO:0000256" key="1">
    <source>
        <dbReference type="SAM" id="MobiDB-lite"/>
    </source>
</evidence>
<feature type="compositionally biased region" description="Acidic residues" evidence="1">
    <location>
        <begin position="44"/>
        <end position="65"/>
    </location>
</feature>
<feature type="region of interest" description="Disordered" evidence="1">
    <location>
        <begin position="44"/>
        <end position="83"/>
    </location>
</feature>
<feature type="domain" description="PiggyBac transposable element-derived protein" evidence="2">
    <location>
        <begin position="112"/>
        <end position="292"/>
    </location>
</feature>
<dbReference type="PANTHER" id="PTHR46599:SF6">
    <property type="entry name" value="DUAL SPECIFICITY PHOSPHATASE 26"/>
    <property type="match status" value="1"/>
</dbReference>
<dbReference type="InterPro" id="IPR029526">
    <property type="entry name" value="PGBD"/>
</dbReference>
<protein>
    <submittedName>
        <fullName evidence="3">PiggyBac transposable element-derived protein 4</fullName>
    </submittedName>
</protein>
<sequence>MSSSRILKKFLLAVASMTLFPNNARVGKLPRVLRNDQILALLSNDDEEEGTVNDTPSEGEIEEREQDIHNSDSEQELDSRFEEEELSCEEVESSENFRPKSTVSKDPHDISDREMIDIIVTFTNQRITKAQEDGTFSRERDAKPTEANEILAVIGMLLLIGLKKQSRTNTLDLWDPFDGQFSLRACMGINRFLLRFLRFDDSETRIQRKIQDKLAPSRTIFDTFRKKCLKTYSLGEFVTIDEQLQGFRGRCSFIQYNPKKPAKYGIKFFALCDAKPFYTSDVEIYCGKQPAGPFQGHWYFFASSIDSAHDTNIFRFLIFR</sequence>
<dbReference type="Pfam" id="PF13843">
    <property type="entry name" value="DDE_Tnp_1_7"/>
    <property type="match status" value="1"/>
</dbReference>
<keyword evidence="4" id="KW-1185">Reference proteome</keyword>
<organism evidence="3 4">
    <name type="scientific">Eumeta variegata</name>
    <name type="common">Bagworm moth</name>
    <name type="synonym">Eumeta japonica</name>
    <dbReference type="NCBI Taxonomy" id="151549"/>
    <lineage>
        <taxon>Eukaryota</taxon>
        <taxon>Metazoa</taxon>
        <taxon>Ecdysozoa</taxon>
        <taxon>Arthropoda</taxon>
        <taxon>Hexapoda</taxon>
        <taxon>Insecta</taxon>
        <taxon>Pterygota</taxon>
        <taxon>Neoptera</taxon>
        <taxon>Endopterygota</taxon>
        <taxon>Lepidoptera</taxon>
        <taxon>Glossata</taxon>
        <taxon>Ditrysia</taxon>
        <taxon>Tineoidea</taxon>
        <taxon>Psychidae</taxon>
        <taxon>Oiketicinae</taxon>
        <taxon>Eumeta</taxon>
    </lineage>
</organism>
<feature type="region of interest" description="Disordered" evidence="1">
    <location>
        <begin position="89"/>
        <end position="108"/>
    </location>
</feature>
<feature type="compositionally biased region" description="Basic and acidic residues" evidence="1">
    <location>
        <begin position="95"/>
        <end position="108"/>
    </location>
</feature>
<name>A0A4C1XL83_EUMVA</name>
<feature type="compositionally biased region" description="Basic and acidic residues" evidence="1">
    <location>
        <begin position="66"/>
        <end position="80"/>
    </location>
</feature>
<dbReference type="STRING" id="151549.A0A4C1XL83"/>
<evidence type="ECO:0000259" key="2">
    <source>
        <dbReference type="Pfam" id="PF13843"/>
    </source>
</evidence>
<reference evidence="3 4" key="1">
    <citation type="journal article" date="2019" name="Commun. Biol.">
        <title>The bagworm genome reveals a unique fibroin gene that provides high tensile strength.</title>
        <authorList>
            <person name="Kono N."/>
            <person name="Nakamura H."/>
            <person name="Ohtoshi R."/>
            <person name="Tomita M."/>
            <person name="Numata K."/>
            <person name="Arakawa K."/>
        </authorList>
    </citation>
    <scope>NUCLEOTIDE SEQUENCE [LARGE SCALE GENOMIC DNA]</scope>
</reference>
<dbReference type="AlphaFoldDB" id="A0A4C1XL83"/>
<proteinExistence type="predicted"/>
<dbReference type="PANTHER" id="PTHR46599">
    <property type="entry name" value="PIGGYBAC TRANSPOSABLE ELEMENT-DERIVED PROTEIN 4"/>
    <property type="match status" value="1"/>
</dbReference>
<comment type="caution">
    <text evidence="3">The sequence shown here is derived from an EMBL/GenBank/DDBJ whole genome shotgun (WGS) entry which is preliminary data.</text>
</comment>
<gene>
    <name evidence="3" type="primary">PGBD4</name>
    <name evidence="3" type="ORF">EVAR_39566_1</name>
</gene>
<dbReference type="OrthoDB" id="7693791at2759"/>
<evidence type="ECO:0000313" key="4">
    <source>
        <dbReference type="Proteomes" id="UP000299102"/>
    </source>
</evidence>